<protein>
    <submittedName>
        <fullName evidence="2">Fe-S cluster-binding ribosome biosynthesis protein, variant 2</fullName>
    </submittedName>
</protein>
<evidence type="ECO:0000256" key="1">
    <source>
        <dbReference type="SAM" id="MobiDB-lite"/>
    </source>
</evidence>
<proteinExistence type="predicted"/>
<feature type="compositionally biased region" description="Basic and acidic residues" evidence="1">
    <location>
        <begin position="56"/>
        <end position="66"/>
    </location>
</feature>
<comment type="caution">
    <text evidence="2">The sequence shown here is derived from an EMBL/GenBank/DDBJ whole genome shotgun (WGS) entry which is preliminary data.</text>
</comment>
<reference evidence="2 3" key="1">
    <citation type="submission" date="2024-06" db="EMBL/GenBank/DDBJ databases">
        <title>A chromosome level genome sequence of Diviner's sage (Salvia divinorum).</title>
        <authorList>
            <person name="Ford S.A."/>
            <person name="Ro D.-K."/>
            <person name="Ness R.W."/>
            <person name="Phillips M.A."/>
        </authorList>
    </citation>
    <scope>NUCLEOTIDE SEQUENCE [LARGE SCALE GENOMIC DNA]</scope>
    <source>
        <strain evidence="2">SAF-2024a</strain>
        <tissue evidence="2">Leaf</tissue>
    </source>
</reference>
<accession>A0ABD1HEV1</accession>
<dbReference type="InterPro" id="IPR013283">
    <property type="entry name" value="RLI1"/>
</dbReference>
<dbReference type="Proteomes" id="UP001567538">
    <property type="component" value="Unassembled WGS sequence"/>
</dbReference>
<sequence>MMATYLAHRVIVYEGKLSIDCVGNPPQSLLTGMNLFLSHLDITCRRDPTSLRPRINKHESTEDGEQKSAGYHYYMDD</sequence>
<gene>
    <name evidence="2" type="primary">RLI1</name>
    <name evidence="2" type="ORF">AAHA92_14215</name>
</gene>
<evidence type="ECO:0000313" key="3">
    <source>
        <dbReference type="Proteomes" id="UP001567538"/>
    </source>
</evidence>
<name>A0ABD1HEV1_SALDI</name>
<organism evidence="2 3">
    <name type="scientific">Salvia divinorum</name>
    <name type="common">Maria pastora</name>
    <name type="synonym">Diviner's sage</name>
    <dbReference type="NCBI Taxonomy" id="28513"/>
    <lineage>
        <taxon>Eukaryota</taxon>
        <taxon>Viridiplantae</taxon>
        <taxon>Streptophyta</taxon>
        <taxon>Embryophyta</taxon>
        <taxon>Tracheophyta</taxon>
        <taxon>Spermatophyta</taxon>
        <taxon>Magnoliopsida</taxon>
        <taxon>eudicotyledons</taxon>
        <taxon>Gunneridae</taxon>
        <taxon>Pentapetalae</taxon>
        <taxon>asterids</taxon>
        <taxon>lamiids</taxon>
        <taxon>Lamiales</taxon>
        <taxon>Lamiaceae</taxon>
        <taxon>Nepetoideae</taxon>
        <taxon>Mentheae</taxon>
        <taxon>Salviinae</taxon>
        <taxon>Salvia</taxon>
        <taxon>Salvia subgen. Calosphace</taxon>
    </lineage>
</organism>
<dbReference type="EMBL" id="JBEAFC010000006">
    <property type="protein sequence ID" value="KAL1553556.1"/>
    <property type="molecule type" value="Genomic_DNA"/>
</dbReference>
<dbReference type="AlphaFoldDB" id="A0ABD1HEV1"/>
<keyword evidence="3" id="KW-1185">Reference proteome</keyword>
<evidence type="ECO:0000313" key="2">
    <source>
        <dbReference type="EMBL" id="KAL1553556.1"/>
    </source>
</evidence>
<dbReference type="PANTHER" id="PTHR19248">
    <property type="entry name" value="ATP-BINDING TRANSPORT PROTEIN-RELATED"/>
    <property type="match status" value="1"/>
</dbReference>
<feature type="region of interest" description="Disordered" evidence="1">
    <location>
        <begin position="51"/>
        <end position="77"/>
    </location>
</feature>